<dbReference type="Gene3D" id="1.20.144.10">
    <property type="entry name" value="Phosphatidic acid phosphatase type 2/haloperoxidase"/>
    <property type="match status" value="1"/>
</dbReference>
<accession>A0A521ETT8</accession>
<feature type="domain" description="Phosphatidic acid phosphatase type 2/haloperoxidase" evidence="2">
    <location>
        <begin position="130"/>
        <end position="198"/>
    </location>
</feature>
<protein>
    <recommendedName>
        <fullName evidence="2">Phosphatidic acid phosphatase type 2/haloperoxidase domain-containing protein</fullName>
    </recommendedName>
</protein>
<feature type="transmembrane region" description="Helical" evidence="1">
    <location>
        <begin position="81"/>
        <end position="98"/>
    </location>
</feature>
<dbReference type="AlphaFoldDB" id="A0A521ETT8"/>
<gene>
    <name evidence="3" type="ORF">SAMN06265379_11132</name>
</gene>
<dbReference type="RefSeq" id="WP_142534480.1">
    <property type="nucleotide sequence ID" value="NZ_FXTB01000011.1"/>
</dbReference>
<feature type="transmembrane region" description="Helical" evidence="1">
    <location>
        <begin position="104"/>
        <end position="127"/>
    </location>
</feature>
<feature type="transmembrane region" description="Helical" evidence="1">
    <location>
        <begin position="134"/>
        <end position="151"/>
    </location>
</feature>
<name>A0A521ETT8_SACCC</name>
<feature type="transmembrane region" description="Helical" evidence="1">
    <location>
        <begin position="43"/>
        <end position="69"/>
    </location>
</feature>
<keyword evidence="4" id="KW-1185">Reference proteome</keyword>
<sequence>MIKKIASALSVLLHPLLIPTMGLLVIFSTQSHVTFIPFEYRRLIAIIVLISTCILPLSVMPLFLQVGIIKSMHMETPRERLIPLLTTAAFFMLGYFFLKKFQVPAFIAFFYLGTLIAVLLSLFISFFWKISIHMVGIGGLLGALLAMWLKYGVNTQLWMLAILLLAGLLGSSRLILGAHSPKQVYVGFLLGAITICSVVLL</sequence>
<keyword evidence="1" id="KW-0812">Transmembrane</keyword>
<feature type="transmembrane region" description="Helical" evidence="1">
    <location>
        <begin position="12"/>
        <end position="31"/>
    </location>
</feature>
<reference evidence="3 4" key="1">
    <citation type="submission" date="2017-05" db="EMBL/GenBank/DDBJ databases">
        <authorList>
            <person name="Varghese N."/>
            <person name="Submissions S."/>
        </authorList>
    </citation>
    <scope>NUCLEOTIDE SEQUENCE [LARGE SCALE GENOMIC DNA]</scope>
    <source>
        <strain evidence="3 4">DSM 27040</strain>
    </source>
</reference>
<proteinExistence type="predicted"/>
<feature type="transmembrane region" description="Helical" evidence="1">
    <location>
        <begin position="157"/>
        <end position="176"/>
    </location>
</feature>
<dbReference type="Proteomes" id="UP000319040">
    <property type="component" value="Unassembled WGS sequence"/>
</dbReference>
<dbReference type="OrthoDB" id="9786064at2"/>
<dbReference type="EMBL" id="FXTB01000011">
    <property type="protein sequence ID" value="SMO87343.1"/>
    <property type="molecule type" value="Genomic_DNA"/>
</dbReference>
<feature type="transmembrane region" description="Helical" evidence="1">
    <location>
        <begin position="183"/>
        <end position="200"/>
    </location>
</feature>
<evidence type="ECO:0000259" key="2">
    <source>
        <dbReference type="Pfam" id="PF01569"/>
    </source>
</evidence>
<dbReference type="Pfam" id="PF01569">
    <property type="entry name" value="PAP2"/>
    <property type="match status" value="1"/>
</dbReference>
<organism evidence="3 4">
    <name type="scientific">Saccharicrinis carchari</name>
    <dbReference type="NCBI Taxonomy" id="1168039"/>
    <lineage>
        <taxon>Bacteria</taxon>
        <taxon>Pseudomonadati</taxon>
        <taxon>Bacteroidota</taxon>
        <taxon>Bacteroidia</taxon>
        <taxon>Marinilabiliales</taxon>
        <taxon>Marinilabiliaceae</taxon>
        <taxon>Saccharicrinis</taxon>
    </lineage>
</organism>
<evidence type="ECO:0000313" key="3">
    <source>
        <dbReference type="EMBL" id="SMO87343.1"/>
    </source>
</evidence>
<keyword evidence="1" id="KW-1133">Transmembrane helix</keyword>
<dbReference type="InterPro" id="IPR000326">
    <property type="entry name" value="PAP2/HPO"/>
</dbReference>
<keyword evidence="1" id="KW-0472">Membrane</keyword>
<evidence type="ECO:0000313" key="4">
    <source>
        <dbReference type="Proteomes" id="UP000319040"/>
    </source>
</evidence>
<evidence type="ECO:0000256" key="1">
    <source>
        <dbReference type="SAM" id="Phobius"/>
    </source>
</evidence>